<evidence type="ECO:0008006" key="3">
    <source>
        <dbReference type="Google" id="ProtNLM"/>
    </source>
</evidence>
<name>A0A9W8J1M6_9AGAR</name>
<gene>
    <name evidence="1" type="ORF">H1R20_g10503</name>
</gene>
<proteinExistence type="predicted"/>
<accession>A0A9W8J1M6</accession>
<dbReference type="EMBL" id="JANBPK010001053">
    <property type="protein sequence ID" value="KAJ2926595.1"/>
    <property type="molecule type" value="Genomic_DNA"/>
</dbReference>
<protein>
    <recommendedName>
        <fullName evidence="3">WW domain-containing protein</fullName>
    </recommendedName>
</protein>
<comment type="caution">
    <text evidence="1">The sequence shown here is derived from an EMBL/GenBank/DDBJ whole genome shotgun (WGS) entry which is preliminary data.</text>
</comment>
<keyword evidence="2" id="KW-1185">Reference proteome</keyword>
<reference evidence="1" key="1">
    <citation type="submission" date="2022-06" db="EMBL/GenBank/DDBJ databases">
        <title>Genome Sequence of Candolleomyces eurysporus.</title>
        <authorList>
            <person name="Buettner E."/>
        </authorList>
    </citation>
    <scope>NUCLEOTIDE SEQUENCE</scope>
    <source>
        <strain evidence="1">VTCC 930004</strain>
    </source>
</reference>
<organism evidence="1 2">
    <name type="scientific">Candolleomyces eurysporus</name>
    <dbReference type="NCBI Taxonomy" id="2828524"/>
    <lineage>
        <taxon>Eukaryota</taxon>
        <taxon>Fungi</taxon>
        <taxon>Dikarya</taxon>
        <taxon>Basidiomycota</taxon>
        <taxon>Agaricomycotina</taxon>
        <taxon>Agaricomycetes</taxon>
        <taxon>Agaricomycetidae</taxon>
        <taxon>Agaricales</taxon>
        <taxon>Agaricineae</taxon>
        <taxon>Psathyrellaceae</taxon>
        <taxon>Candolleomyces</taxon>
    </lineage>
</organism>
<feature type="non-terminal residue" evidence="1">
    <location>
        <position position="1"/>
    </location>
</feature>
<sequence length="235" mass="27652">MPEFFQRYDRKVFSKKEETNMIIESFTFDFRPGPDPPGWKPILHPEGVLYFYNEEKVRVPHAHVTPYLTRKQNAVTEANLYDHRYYERITLDIAILEDFIRARNLRMPEHYTLAMDLNIPPQGASYTDYYYVDHDRKIVFFLDDVEAQTDFPVWSQLKGVTSIAHLKHEIEAQYWYHGVLYPSTIDLTAEHVVELRDVILHYLGDMITSQYSTSPYTASELNTMLGQSASRKCRA</sequence>
<evidence type="ECO:0000313" key="1">
    <source>
        <dbReference type="EMBL" id="KAJ2926595.1"/>
    </source>
</evidence>
<evidence type="ECO:0000313" key="2">
    <source>
        <dbReference type="Proteomes" id="UP001140091"/>
    </source>
</evidence>
<dbReference type="Proteomes" id="UP001140091">
    <property type="component" value="Unassembled WGS sequence"/>
</dbReference>
<dbReference type="AlphaFoldDB" id="A0A9W8J1M6"/>
<dbReference type="OrthoDB" id="2657661at2759"/>